<reference evidence="2" key="2">
    <citation type="submission" date="2006-03" db="EMBL/GenBank/DDBJ databases">
        <title>Cloning and subcellular localization of ARH1.</title>
        <authorList>
            <person name="Yan L.-J."/>
            <person name="Ma F."/>
            <person name="Li P."/>
            <person name="Yin L.-P."/>
        </authorList>
    </citation>
    <scope>NUCLEOTIDE SEQUENCE</scope>
</reference>
<evidence type="ECO:0000313" key="4">
    <source>
        <dbReference type="Proteomes" id="UP000059680"/>
    </source>
</evidence>
<dbReference type="Proteomes" id="UP000059680">
    <property type="component" value="Chromosome 11"/>
</dbReference>
<keyword evidence="1" id="KW-0812">Transmembrane</keyword>
<reference evidence="3" key="3">
    <citation type="journal article" date="2013" name="Plant Cell Physiol.">
        <title>Rice Annotation Project Database (RAP-DB): an integrative and interactive database for rice genomics.</title>
        <authorList>
            <person name="Sakai H."/>
            <person name="Lee S.S."/>
            <person name="Tanaka T."/>
            <person name="Numa H."/>
            <person name="Kim J."/>
            <person name="Kawahara Y."/>
            <person name="Wakimoto H."/>
            <person name="Yang C.C."/>
            <person name="Iwamoto M."/>
            <person name="Abe T."/>
            <person name="Yamada Y."/>
            <person name="Muto A."/>
            <person name="Inokuchi H."/>
            <person name="Ikemura T."/>
            <person name="Matsumoto T."/>
            <person name="Sasaki T."/>
            <person name="Itoh T."/>
        </authorList>
    </citation>
    <scope>NUCLEOTIDE SEQUENCE</scope>
</reference>
<gene>
    <name evidence="2" type="primary">ARH1</name>
    <name evidence="3" type="ordered locus">Os11g0549401</name>
    <name evidence="3" type="ORF">OSNPB_110549401</name>
</gene>
<organism evidence="2">
    <name type="scientific">Oryza sativa subsp. japonica</name>
    <name type="common">Rice</name>
    <dbReference type="NCBI Taxonomy" id="39947"/>
    <lineage>
        <taxon>Eukaryota</taxon>
        <taxon>Viridiplantae</taxon>
        <taxon>Streptophyta</taxon>
        <taxon>Embryophyta</taxon>
        <taxon>Tracheophyta</taxon>
        <taxon>Spermatophyta</taxon>
        <taxon>Magnoliopsida</taxon>
        <taxon>Liliopsida</taxon>
        <taxon>Poales</taxon>
        <taxon>Poaceae</taxon>
        <taxon>BOP clade</taxon>
        <taxon>Oryzoideae</taxon>
        <taxon>Oryzeae</taxon>
        <taxon>Oryzinae</taxon>
        <taxon>Oryza</taxon>
        <taxon>Oryza sativa</taxon>
    </lineage>
</organism>
<dbReference type="EMBL" id="AP014967">
    <property type="protein sequence ID" value="BAT14396.1"/>
    <property type="molecule type" value="Genomic_DNA"/>
</dbReference>
<dbReference type="Gramene" id="Os11t0549401-00">
    <property type="protein sequence ID" value="Os11t0549401-00"/>
    <property type="gene ID" value="Os11g0549401"/>
</dbReference>
<keyword evidence="1" id="KW-0472">Membrane</keyword>
<dbReference type="PaxDb" id="39947-Q1W667"/>
<keyword evidence="1" id="KW-1133">Transmembrane helix</keyword>
<feature type="transmembrane region" description="Helical" evidence="1">
    <location>
        <begin position="56"/>
        <end position="77"/>
    </location>
</feature>
<evidence type="ECO:0000313" key="3">
    <source>
        <dbReference type="EMBL" id="BAT14396.1"/>
    </source>
</evidence>
<dbReference type="EMBL" id="DQ434846">
    <property type="protein sequence ID" value="ABE01835.1"/>
    <property type="molecule type" value="mRNA"/>
</dbReference>
<accession>Q1W667</accession>
<dbReference type="HOGENOM" id="CLU_2501967_0_0_1"/>
<dbReference type="AlphaFoldDB" id="Q1W667"/>
<reference evidence="3 4" key="4">
    <citation type="journal article" date="2013" name="Rice">
        <title>Improvement of the Oryza sativa Nipponbare reference genome using next generation sequence and optical map data.</title>
        <authorList>
            <person name="Kawahara Y."/>
            <person name="de la Bastide M."/>
            <person name="Hamilton J.P."/>
            <person name="Kanamori H."/>
            <person name="McCombie W.R."/>
            <person name="Ouyang S."/>
            <person name="Schwartz D.C."/>
            <person name="Tanaka T."/>
            <person name="Wu J."/>
            <person name="Zhou S."/>
            <person name="Childs K.L."/>
            <person name="Davidson R.M."/>
            <person name="Lin H."/>
            <person name="Quesada-Ocampo L."/>
            <person name="Vaillancourt B."/>
            <person name="Sakai H."/>
            <person name="Lee S.S."/>
            <person name="Kim J."/>
            <person name="Numa H."/>
            <person name="Itoh T."/>
            <person name="Buell C.R."/>
            <person name="Matsumoto T."/>
        </authorList>
    </citation>
    <scope>NUCLEOTIDE SEQUENCE [LARGE SCALE GENOMIC DNA]</scope>
    <source>
        <strain evidence="4">cv. Nipponbare</strain>
    </source>
</reference>
<sequence>MSITEILGICMLGFMWCNSTHLMLNNMDLTHSPFSYVGLFLPSATEVIKYCRTNLLCVRVNILISCSIVLGIELLVLPSKEERSKF</sequence>
<proteinExistence type="evidence at transcript level"/>
<reference evidence="4" key="1">
    <citation type="journal article" date="2005" name="Nature">
        <title>The map-based sequence of the rice genome.</title>
        <authorList>
            <consortium name="International rice genome sequencing project (IRGSP)"/>
            <person name="Matsumoto T."/>
            <person name="Wu J."/>
            <person name="Kanamori H."/>
            <person name="Katayose Y."/>
            <person name="Fujisawa M."/>
            <person name="Namiki N."/>
            <person name="Mizuno H."/>
            <person name="Yamamoto K."/>
            <person name="Antonio B.A."/>
            <person name="Baba T."/>
            <person name="Sakata K."/>
            <person name="Nagamura Y."/>
            <person name="Aoki H."/>
            <person name="Arikawa K."/>
            <person name="Arita K."/>
            <person name="Bito T."/>
            <person name="Chiden Y."/>
            <person name="Fujitsuka N."/>
            <person name="Fukunaka R."/>
            <person name="Hamada M."/>
            <person name="Harada C."/>
            <person name="Hayashi A."/>
            <person name="Hijishita S."/>
            <person name="Honda M."/>
            <person name="Hosokawa S."/>
            <person name="Ichikawa Y."/>
            <person name="Idonuma A."/>
            <person name="Iijima M."/>
            <person name="Ikeda M."/>
            <person name="Ikeno M."/>
            <person name="Ito K."/>
            <person name="Ito S."/>
            <person name="Ito T."/>
            <person name="Ito Y."/>
            <person name="Ito Y."/>
            <person name="Iwabuchi A."/>
            <person name="Kamiya K."/>
            <person name="Karasawa W."/>
            <person name="Kurita K."/>
            <person name="Katagiri S."/>
            <person name="Kikuta A."/>
            <person name="Kobayashi H."/>
            <person name="Kobayashi N."/>
            <person name="Machita K."/>
            <person name="Maehara T."/>
            <person name="Masukawa M."/>
            <person name="Mizubayashi T."/>
            <person name="Mukai Y."/>
            <person name="Nagasaki H."/>
            <person name="Nagata Y."/>
            <person name="Naito S."/>
            <person name="Nakashima M."/>
            <person name="Nakama Y."/>
            <person name="Nakamichi Y."/>
            <person name="Nakamura M."/>
            <person name="Meguro A."/>
            <person name="Negishi M."/>
            <person name="Ohta I."/>
            <person name="Ohta T."/>
            <person name="Okamoto M."/>
            <person name="Ono N."/>
            <person name="Saji S."/>
            <person name="Sakaguchi M."/>
            <person name="Sakai K."/>
            <person name="Shibata M."/>
            <person name="Shimokawa T."/>
            <person name="Song J."/>
            <person name="Takazaki Y."/>
            <person name="Terasawa K."/>
            <person name="Tsugane M."/>
            <person name="Tsuji K."/>
            <person name="Ueda S."/>
            <person name="Waki K."/>
            <person name="Yamagata H."/>
            <person name="Yamamoto M."/>
            <person name="Yamamoto S."/>
            <person name="Yamane H."/>
            <person name="Yoshiki S."/>
            <person name="Yoshihara R."/>
            <person name="Yukawa K."/>
            <person name="Zhong H."/>
            <person name="Yano M."/>
            <person name="Yuan Q."/>
            <person name="Ouyang S."/>
            <person name="Liu J."/>
            <person name="Jones K.M."/>
            <person name="Gansberger K."/>
            <person name="Moffat K."/>
            <person name="Hill J."/>
            <person name="Bera J."/>
            <person name="Fadrosh D."/>
            <person name="Jin S."/>
            <person name="Johri S."/>
            <person name="Kim M."/>
            <person name="Overton L."/>
            <person name="Reardon M."/>
            <person name="Tsitrin T."/>
            <person name="Vuong H."/>
            <person name="Weaver B."/>
            <person name="Ciecko A."/>
            <person name="Tallon L."/>
            <person name="Jackson J."/>
            <person name="Pai G."/>
            <person name="Aken S.V."/>
            <person name="Utterback T."/>
            <person name="Reidmuller S."/>
            <person name="Feldblyum T."/>
            <person name="Hsiao J."/>
            <person name="Zismann V."/>
            <person name="Iobst S."/>
            <person name="de Vazeille A.R."/>
            <person name="Buell C.R."/>
            <person name="Ying K."/>
            <person name="Li Y."/>
            <person name="Lu T."/>
            <person name="Huang Y."/>
            <person name="Zhao Q."/>
            <person name="Feng Q."/>
            <person name="Zhang L."/>
            <person name="Zhu J."/>
            <person name="Weng Q."/>
            <person name="Mu J."/>
            <person name="Lu Y."/>
            <person name="Fan D."/>
            <person name="Liu Y."/>
            <person name="Guan J."/>
            <person name="Zhang Y."/>
            <person name="Yu S."/>
            <person name="Liu X."/>
            <person name="Zhang Y."/>
            <person name="Hong G."/>
            <person name="Han B."/>
            <person name="Choisne N."/>
            <person name="Demange N."/>
            <person name="Orjeda G."/>
            <person name="Samain S."/>
            <person name="Cattolico L."/>
            <person name="Pelletier E."/>
            <person name="Couloux A."/>
            <person name="Segurens B."/>
            <person name="Wincker P."/>
            <person name="D'Hont A."/>
            <person name="Scarpelli C."/>
            <person name="Weissenbach J."/>
            <person name="Salanoubat M."/>
            <person name="Quetier F."/>
            <person name="Yu Y."/>
            <person name="Kim H.R."/>
            <person name="Rambo T."/>
            <person name="Currie J."/>
            <person name="Collura K."/>
            <person name="Luo M."/>
            <person name="Yang T."/>
            <person name="Ammiraju J.S.S."/>
            <person name="Engler F."/>
            <person name="Soderlund C."/>
            <person name="Wing R.A."/>
            <person name="Palmer L.E."/>
            <person name="de la Bastide M."/>
            <person name="Spiegel L."/>
            <person name="Nascimento L."/>
            <person name="Zutavern T."/>
            <person name="O'Shaughnessy A."/>
            <person name="Dike S."/>
            <person name="Dedhia N."/>
            <person name="Preston R."/>
            <person name="Balija V."/>
            <person name="McCombie W.R."/>
            <person name="Chow T."/>
            <person name="Chen H."/>
            <person name="Chung M."/>
            <person name="Chen C."/>
            <person name="Shaw J."/>
            <person name="Wu H."/>
            <person name="Hsiao K."/>
            <person name="Chao Y."/>
            <person name="Chu M."/>
            <person name="Cheng C."/>
            <person name="Hour A."/>
            <person name="Lee P."/>
            <person name="Lin S."/>
            <person name="Lin Y."/>
            <person name="Liou J."/>
            <person name="Liu S."/>
            <person name="Hsing Y."/>
            <person name="Raghuvanshi S."/>
            <person name="Mohanty A."/>
            <person name="Bharti A.K."/>
            <person name="Gaur A."/>
            <person name="Gupta V."/>
            <person name="Kumar D."/>
            <person name="Ravi V."/>
            <person name="Vij S."/>
            <person name="Kapur A."/>
            <person name="Khurana P."/>
            <person name="Khurana P."/>
            <person name="Khurana J.P."/>
            <person name="Tyagi A.K."/>
            <person name="Gaikwad K."/>
            <person name="Singh A."/>
            <person name="Dalal V."/>
            <person name="Srivastava S."/>
            <person name="Dixit A."/>
            <person name="Pal A.K."/>
            <person name="Ghazi I.A."/>
            <person name="Yadav M."/>
            <person name="Pandit A."/>
            <person name="Bhargava A."/>
            <person name="Sureshbabu K."/>
            <person name="Batra K."/>
            <person name="Sharma T.R."/>
            <person name="Mohapatra T."/>
            <person name="Singh N.K."/>
            <person name="Messing J."/>
            <person name="Nelson A.B."/>
            <person name="Fuks G."/>
            <person name="Kavchok S."/>
            <person name="Keizer G."/>
            <person name="Linton E."/>
            <person name="Llaca V."/>
            <person name="Song R."/>
            <person name="Tanyolac B."/>
            <person name="Young S."/>
            <person name="Ho-Il K."/>
            <person name="Hahn J.H."/>
            <person name="Sangsakoo G."/>
            <person name="Vanavichit A."/>
            <person name="de Mattos Luiz.A.T."/>
            <person name="Zimmer P.D."/>
            <person name="Malone G."/>
            <person name="Dellagostin O."/>
            <person name="de Oliveira A.C."/>
            <person name="Bevan M."/>
            <person name="Bancroft I."/>
            <person name="Minx P."/>
            <person name="Cordum H."/>
            <person name="Wilson R."/>
            <person name="Cheng Z."/>
            <person name="Jin W."/>
            <person name="Jiang J."/>
            <person name="Leong S.A."/>
            <person name="Iwama H."/>
            <person name="Gojobori T."/>
            <person name="Itoh T."/>
            <person name="Niimura Y."/>
            <person name="Fujii Y."/>
            <person name="Habara T."/>
            <person name="Sakai H."/>
            <person name="Sato Y."/>
            <person name="Wilson G."/>
            <person name="Kumar K."/>
            <person name="McCouch S."/>
            <person name="Juretic N."/>
            <person name="Hoen D."/>
            <person name="Wright S."/>
            <person name="Bruskiewich R."/>
            <person name="Bureau T."/>
            <person name="Miyao A."/>
            <person name="Hirochika H."/>
            <person name="Nishikawa T."/>
            <person name="Kadowaki K."/>
            <person name="Sugiura M."/>
            <person name="Burr B."/>
            <person name="Sasaki T."/>
        </authorList>
    </citation>
    <scope>NUCLEOTIDE SEQUENCE [LARGE SCALE GENOMIC DNA]</scope>
    <source>
        <strain evidence="4">cv. Nipponbare</strain>
    </source>
</reference>
<evidence type="ECO:0000313" key="2">
    <source>
        <dbReference type="EMBL" id="ABE01835.1"/>
    </source>
</evidence>
<keyword evidence="4" id="KW-1185">Reference proteome</keyword>
<evidence type="ECO:0000256" key="1">
    <source>
        <dbReference type="SAM" id="Phobius"/>
    </source>
</evidence>
<protein>
    <submittedName>
        <fullName evidence="3">Os11g0549401 protein</fullName>
    </submittedName>
    <submittedName>
        <fullName evidence="2">Small G-protein-like protein</fullName>
    </submittedName>
</protein>
<name>Q1W667_ORYSJ</name>
<reference evidence="3" key="5">
    <citation type="submission" date="2015-10" db="EMBL/GenBank/DDBJ databases">
        <authorList>
            <person name="Sakai H."/>
            <person name="Kawahara Y."/>
            <person name="Matsumoto T."/>
            <person name="Buell C.R."/>
            <person name="Itoh T."/>
        </authorList>
    </citation>
    <scope>NUCLEOTIDE SEQUENCE</scope>
</reference>
<dbReference type="InParanoid" id="Q1W667"/>